<keyword evidence="2" id="KW-1185">Reference proteome</keyword>
<organism evidence="1 2">
    <name type="scientific">Babesia ovata</name>
    <dbReference type="NCBI Taxonomy" id="189622"/>
    <lineage>
        <taxon>Eukaryota</taxon>
        <taxon>Sar</taxon>
        <taxon>Alveolata</taxon>
        <taxon>Apicomplexa</taxon>
        <taxon>Aconoidasida</taxon>
        <taxon>Piroplasmida</taxon>
        <taxon>Babesiidae</taxon>
        <taxon>Babesia</taxon>
    </lineage>
</organism>
<gene>
    <name evidence="1" type="ORF">BOVATA_029650</name>
</gene>
<accession>A0A2H6KEP7</accession>
<reference evidence="1 2" key="1">
    <citation type="journal article" date="2017" name="BMC Genomics">
        <title>Whole-genome assembly of Babesia ovata and comparative genomics between closely related pathogens.</title>
        <authorList>
            <person name="Yamagishi J."/>
            <person name="Asada M."/>
            <person name="Hakimi H."/>
            <person name="Tanaka T.Q."/>
            <person name="Sugimoto C."/>
            <person name="Kawazu S."/>
        </authorList>
    </citation>
    <scope>NUCLEOTIDE SEQUENCE [LARGE SCALE GENOMIC DNA]</scope>
    <source>
        <strain evidence="1 2">Miyake</strain>
    </source>
</reference>
<dbReference type="OrthoDB" id="365698at2759"/>
<sequence length="481" mass="54186">MKSTAVCKYDKIAHEIFAATLRAPSTSPRDQEPDSRRLRYSDLVAKLANHISDEKTLKLNLLLLPLLTKVPEVEQDFLKAAIPFLTCAARPYNSKYALDNGTAILNKWATSGLGNEDTTSQDVTEMLISPQAFKNTLLKLLNGKSDDNRVVNMRNQLTGVSWSPCMEEKDAVVAAVDDDDAECTFQPKLNRYPAYLRNAPKLMQPKDKVSRKTNPTLDLSPCGYYEDGYDQQTRQIVRTNDGEIDYGSPCNNVCPFGTRRFNFDMASQTRRPVEHMNAPASQVVDSPRGILLQSFAKQPHQNAAEKRVTISDAKLTPNYDVDNIDDKIEEIINSLPSITRMSPPATNDMEERYSLRFVPSQRHHLCSVNADSYERENYMTTPWQEKLRGGYVNTGMRFSQSDNCHSPSSPFSARNAGSLKQCDYILPRSFGIPIFKNSPAAGSHNEVYTPQKPKFEQQRNPLDVIEAQLAQLPVNLRQIVR</sequence>
<dbReference type="AlphaFoldDB" id="A0A2H6KEP7"/>
<protein>
    <submittedName>
        <fullName evidence="1">Serine beta-lactamase mitochondrial, putative</fullName>
    </submittedName>
</protein>
<name>A0A2H6KEP7_9APIC</name>
<comment type="caution">
    <text evidence="1">The sequence shown here is derived from an EMBL/GenBank/DDBJ whole genome shotgun (WGS) entry which is preliminary data.</text>
</comment>
<evidence type="ECO:0000313" key="2">
    <source>
        <dbReference type="Proteomes" id="UP000236319"/>
    </source>
</evidence>
<dbReference type="Proteomes" id="UP000236319">
    <property type="component" value="Unassembled WGS sequence"/>
</dbReference>
<dbReference type="VEuPathDB" id="PiroplasmaDB:BOVATA_029650"/>
<dbReference type="EMBL" id="BDSA01000003">
    <property type="protein sequence ID" value="GBE61472.1"/>
    <property type="molecule type" value="Genomic_DNA"/>
</dbReference>
<proteinExistence type="predicted"/>
<dbReference type="GeneID" id="39875242"/>
<evidence type="ECO:0000313" key="1">
    <source>
        <dbReference type="EMBL" id="GBE61472.1"/>
    </source>
</evidence>
<dbReference type="RefSeq" id="XP_028867715.1">
    <property type="nucleotide sequence ID" value="XM_029011882.1"/>
</dbReference>